<evidence type="ECO:0000313" key="11">
    <source>
        <dbReference type="Proteomes" id="UP001164712"/>
    </source>
</evidence>
<feature type="transmembrane region" description="Helical" evidence="7">
    <location>
        <begin position="134"/>
        <end position="155"/>
    </location>
</feature>
<keyword evidence="6 7" id="KW-0472">Membrane</keyword>
<dbReference type="InterPro" id="IPR003593">
    <property type="entry name" value="AAA+_ATPase"/>
</dbReference>
<dbReference type="InterPro" id="IPR036640">
    <property type="entry name" value="ABC1_TM_sf"/>
</dbReference>
<evidence type="ECO:0000256" key="4">
    <source>
        <dbReference type="ARBA" id="ARBA00022840"/>
    </source>
</evidence>
<dbReference type="InterPro" id="IPR027417">
    <property type="entry name" value="P-loop_NTPase"/>
</dbReference>
<dbReference type="Gene3D" id="1.20.1560.10">
    <property type="entry name" value="ABC transporter type 1, transmembrane domain"/>
    <property type="match status" value="1"/>
</dbReference>
<keyword evidence="5 7" id="KW-1133">Transmembrane helix</keyword>
<feature type="transmembrane region" description="Helical" evidence="7">
    <location>
        <begin position="60"/>
        <end position="81"/>
    </location>
</feature>
<evidence type="ECO:0000256" key="7">
    <source>
        <dbReference type="SAM" id="Phobius"/>
    </source>
</evidence>
<evidence type="ECO:0000313" key="10">
    <source>
        <dbReference type="EMBL" id="WAT02079.1"/>
    </source>
</evidence>
<feature type="transmembrane region" description="Helical" evidence="7">
    <location>
        <begin position="162"/>
        <end position="180"/>
    </location>
</feature>
<feature type="domain" description="ABC transporter" evidence="8">
    <location>
        <begin position="338"/>
        <end position="573"/>
    </location>
</feature>
<dbReference type="PROSITE" id="PS50893">
    <property type="entry name" value="ABC_TRANSPORTER_2"/>
    <property type="match status" value="1"/>
</dbReference>
<dbReference type="SMART" id="SM00382">
    <property type="entry name" value="AAA"/>
    <property type="match status" value="1"/>
</dbReference>
<gene>
    <name evidence="10" type="ORF">O1V66_05210</name>
</gene>
<dbReference type="InterPro" id="IPR017871">
    <property type="entry name" value="ABC_transporter-like_CS"/>
</dbReference>
<evidence type="ECO:0000256" key="6">
    <source>
        <dbReference type="ARBA" id="ARBA00023136"/>
    </source>
</evidence>
<dbReference type="Pfam" id="PF00664">
    <property type="entry name" value="ABC_membrane"/>
    <property type="match status" value="1"/>
</dbReference>
<evidence type="ECO:0000256" key="1">
    <source>
        <dbReference type="ARBA" id="ARBA00004651"/>
    </source>
</evidence>
<feature type="transmembrane region" description="Helical" evidence="7">
    <location>
        <begin position="282"/>
        <end position="301"/>
    </location>
</feature>
<organism evidence="10 11">
    <name type="scientific">Rouxiella chamberiensis</name>
    <dbReference type="NCBI Taxonomy" id="1513468"/>
    <lineage>
        <taxon>Bacteria</taxon>
        <taxon>Pseudomonadati</taxon>
        <taxon>Pseudomonadota</taxon>
        <taxon>Gammaproteobacteria</taxon>
        <taxon>Enterobacterales</taxon>
        <taxon>Yersiniaceae</taxon>
        <taxon>Rouxiella</taxon>
    </lineage>
</organism>
<dbReference type="SUPFAM" id="SSF52540">
    <property type="entry name" value="P-loop containing nucleoside triphosphate hydrolases"/>
    <property type="match status" value="1"/>
</dbReference>
<dbReference type="Pfam" id="PF00005">
    <property type="entry name" value="ABC_tran"/>
    <property type="match status" value="1"/>
</dbReference>
<dbReference type="InterPro" id="IPR003439">
    <property type="entry name" value="ABC_transporter-like_ATP-bd"/>
</dbReference>
<feature type="transmembrane region" description="Helical" evidence="7">
    <location>
        <begin position="249"/>
        <end position="270"/>
    </location>
</feature>
<dbReference type="PANTHER" id="PTHR24221">
    <property type="entry name" value="ATP-BINDING CASSETTE SUB-FAMILY B"/>
    <property type="match status" value="1"/>
</dbReference>
<name>A0ABY7HSP1_9GAMM</name>
<dbReference type="SUPFAM" id="SSF90123">
    <property type="entry name" value="ABC transporter transmembrane region"/>
    <property type="match status" value="1"/>
</dbReference>
<dbReference type="RefSeq" id="WP_269128178.1">
    <property type="nucleotide sequence ID" value="NZ_CP114058.1"/>
</dbReference>
<evidence type="ECO:0000256" key="3">
    <source>
        <dbReference type="ARBA" id="ARBA00022741"/>
    </source>
</evidence>
<keyword evidence="2 7" id="KW-0812">Transmembrane</keyword>
<dbReference type="Proteomes" id="UP001164712">
    <property type="component" value="Chromosome"/>
</dbReference>
<keyword evidence="4 10" id="KW-0067">ATP-binding</keyword>
<evidence type="ECO:0000256" key="2">
    <source>
        <dbReference type="ARBA" id="ARBA00022692"/>
    </source>
</evidence>
<proteinExistence type="predicted"/>
<evidence type="ECO:0000256" key="5">
    <source>
        <dbReference type="ARBA" id="ARBA00022989"/>
    </source>
</evidence>
<dbReference type="GO" id="GO:0005524">
    <property type="term" value="F:ATP binding"/>
    <property type="evidence" value="ECO:0007669"/>
    <property type="project" value="UniProtKB-KW"/>
</dbReference>
<comment type="subcellular location">
    <subcellularLocation>
        <location evidence="1">Cell membrane</location>
        <topology evidence="1">Multi-pass membrane protein</topology>
    </subcellularLocation>
</comment>
<evidence type="ECO:0000259" key="9">
    <source>
        <dbReference type="PROSITE" id="PS50929"/>
    </source>
</evidence>
<dbReference type="InterPro" id="IPR011527">
    <property type="entry name" value="ABC1_TM_dom"/>
</dbReference>
<reference evidence="10" key="1">
    <citation type="submission" date="2022-12" db="EMBL/GenBank/DDBJ databases">
        <title>Complete genome sequence of an Australian strain of Rouxiella badensis DAR84756 and resolution of the R. badensis DSM100043 and R. chamberiensis DSM28324 genomes.</title>
        <authorList>
            <person name="Paul S."/>
            <person name="Anderson P.J."/>
            <person name="Maynard G."/>
            <person name="Dyall-Smith M."/>
            <person name="Kudinha T."/>
        </authorList>
    </citation>
    <scope>NUCLEOTIDE SEQUENCE</scope>
    <source>
        <strain evidence="10">DSM 28324</strain>
    </source>
</reference>
<dbReference type="Gene3D" id="3.40.50.300">
    <property type="entry name" value="P-loop containing nucleotide triphosphate hydrolases"/>
    <property type="match status" value="1"/>
</dbReference>
<feature type="domain" description="ABC transmembrane type-1" evidence="9">
    <location>
        <begin position="23"/>
        <end position="306"/>
    </location>
</feature>
<keyword evidence="3" id="KW-0547">Nucleotide-binding</keyword>
<protein>
    <submittedName>
        <fullName evidence="10">ABC transporter ATP-binding protein</fullName>
    </submittedName>
</protein>
<sequence>MNTKHPSLWQSLMSPLAEHKCHVFMTLLVGLLTQCGAFTCIVMAGWICMSVLSGATPTTFIFYGGLLIGCVIITAVSRWALAWLSHDLAFALIETLQMDIFDGLARGTPAYTGTQSLGEVAATATSDAEFMERFYAHLLIDYLTAFVMPCIALLMLALLSPLLCLIFLPCALMIMATPLLNSESLKIHGSTALNLKQVLNNQIIELVQGWKDIQMFGAEHRYAGKLEKANKQLIRAQRDYGRHVGTGQALLDALMSITLITLLAGSLFIVERSTLPIERLPLIISIVAAALLPVLEVLHLGGQWESLKVSAERIFNLQRLPESVEDSSSTLQPHGFGIHFDRVSFCYPQSSIKVLEELSLTIEPGERVAIAGTSGSGKTTLAHLLLRFYDPQSGTFFLGERKYSDVSLSTLRHHIAWVSQESWLFNDTIENNIRLGRPGATMTQVECAAKLAQASEFIDELPLGYQTLCRNGGSHFSGGQRQRITLARALISPATVIVMDETSAGLDSENEKRIIAALDSLSGTRTIIMIAHRLSMLKNADRIFLLEHGHITETGDHLTLVKKKAVTQNSWPHFKQRESLFGPQITHLAALDRGA</sequence>
<dbReference type="EMBL" id="CP114058">
    <property type="protein sequence ID" value="WAT02079.1"/>
    <property type="molecule type" value="Genomic_DNA"/>
</dbReference>
<evidence type="ECO:0000259" key="8">
    <source>
        <dbReference type="PROSITE" id="PS50893"/>
    </source>
</evidence>
<dbReference type="InterPro" id="IPR039421">
    <property type="entry name" value="Type_1_exporter"/>
</dbReference>
<dbReference type="PROSITE" id="PS00211">
    <property type="entry name" value="ABC_TRANSPORTER_1"/>
    <property type="match status" value="1"/>
</dbReference>
<dbReference type="PROSITE" id="PS50929">
    <property type="entry name" value="ABC_TM1F"/>
    <property type="match status" value="1"/>
</dbReference>
<feature type="transmembrane region" description="Helical" evidence="7">
    <location>
        <begin position="23"/>
        <end position="48"/>
    </location>
</feature>
<accession>A0ABY7HSP1</accession>
<dbReference type="PANTHER" id="PTHR24221:SF653">
    <property type="entry name" value="TRANSPORT ATP-BINDING PROTEIN CYDC"/>
    <property type="match status" value="1"/>
</dbReference>
<keyword evidence="11" id="KW-1185">Reference proteome</keyword>